<feature type="non-terminal residue" evidence="10">
    <location>
        <position position="1"/>
    </location>
</feature>
<dbReference type="Pfam" id="PF07947">
    <property type="entry name" value="YhhN"/>
    <property type="match status" value="1"/>
</dbReference>
<keyword evidence="11" id="KW-1185">Reference proteome</keyword>
<evidence type="ECO:0000256" key="2">
    <source>
        <dbReference type="ARBA" id="ARBA00007375"/>
    </source>
</evidence>
<dbReference type="PANTHER" id="PTHR31885:SF6">
    <property type="entry name" value="GH04784P"/>
    <property type="match status" value="1"/>
</dbReference>
<comment type="subcellular location">
    <subcellularLocation>
        <location evidence="1">Membrane</location>
        <topology evidence="1">Multi-pass membrane protein</topology>
    </subcellularLocation>
</comment>
<dbReference type="GO" id="GO:0016020">
    <property type="term" value="C:membrane"/>
    <property type="evidence" value="ECO:0007669"/>
    <property type="project" value="UniProtKB-SubCell"/>
</dbReference>
<dbReference type="AlphaFoldDB" id="A0AAN5D4N2"/>
<evidence type="ECO:0000256" key="8">
    <source>
        <dbReference type="ARBA" id="ARBA00049560"/>
    </source>
</evidence>
<reference evidence="11" key="1">
    <citation type="submission" date="2022-10" db="EMBL/GenBank/DDBJ databases">
        <title>Genome assembly of Pristionchus species.</title>
        <authorList>
            <person name="Yoshida K."/>
            <person name="Sommer R.J."/>
        </authorList>
    </citation>
    <scope>NUCLEOTIDE SEQUENCE [LARGE SCALE GENOMIC DNA]</scope>
    <source>
        <strain evidence="11">RS5460</strain>
    </source>
</reference>
<feature type="transmembrane region" description="Helical" evidence="9">
    <location>
        <begin position="140"/>
        <end position="160"/>
    </location>
</feature>
<dbReference type="InterPro" id="IPR012506">
    <property type="entry name" value="TMEM86B-like"/>
</dbReference>
<proteinExistence type="inferred from homology"/>
<dbReference type="EC" id="3.3.2.2" evidence="6"/>
<comment type="catalytic activity">
    <reaction evidence="7">
        <text>a 1-O-(1Z-alkenyl)-sn-glycero-3-phosphoethanolamine + H2O = a 2,3-saturated aldehyde + sn-glycero-3-phosphoethanolamine</text>
        <dbReference type="Rhea" id="RHEA:16905"/>
        <dbReference type="ChEBI" id="CHEBI:15377"/>
        <dbReference type="ChEBI" id="CHEBI:73359"/>
        <dbReference type="ChEBI" id="CHEBI:77288"/>
        <dbReference type="ChEBI" id="CHEBI:143890"/>
        <dbReference type="EC" id="3.3.2.2"/>
    </reaction>
</comment>
<evidence type="ECO:0000256" key="7">
    <source>
        <dbReference type="ARBA" id="ARBA00049458"/>
    </source>
</evidence>
<evidence type="ECO:0000256" key="3">
    <source>
        <dbReference type="ARBA" id="ARBA00022692"/>
    </source>
</evidence>
<protein>
    <recommendedName>
        <fullName evidence="6">lysoplasmalogenase</fullName>
        <ecNumber evidence="6">3.3.2.2</ecNumber>
    </recommendedName>
</protein>
<evidence type="ECO:0000256" key="6">
    <source>
        <dbReference type="ARBA" id="ARBA00035673"/>
    </source>
</evidence>
<keyword evidence="5 9" id="KW-0472">Membrane</keyword>
<gene>
    <name evidence="10" type="ORF">PMAYCL1PPCAC_26539</name>
</gene>
<feature type="transmembrane region" description="Helical" evidence="9">
    <location>
        <begin position="115"/>
        <end position="134"/>
    </location>
</feature>
<feature type="transmembrane region" description="Helical" evidence="9">
    <location>
        <begin position="209"/>
        <end position="228"/>
    </location>
</feature>
<keyword evidence="3 9" id="KW-0812">Transmembrane</keyword>
<evidence type="ECO:0000256" key="1">
    <source>
        <dbReference type="ARBA" id="ARBA00004141"/>
    </source>
</evidence>
<feature type="transmembrane region" description="Helical" evidence="9">
    <location>
        <begin position="181"/>
        <end position="203"/>
    </location>
</feature>
<name>A0AAN5D4N2_9BILA</name>
<sequence length="238" mass="26119">QEMTAFKLTSIAFLLAIAHFFYQSNGFTRYFNYMYRFWVCTPLLVLITFVALHGGGLTRKDRSLLFIALSAGCIGDHVMGIAEEGVVPGAIAFGIGHIAYMLTFAPKTLEISRNFALALLSFTVVTVCVCILPLAKISIIAVILMSVYAFILAASVIYAASQCWHGNSEHPAFSPGLNNRLLGFALFYLSDAVIIEDATLIKVPLANPIIFLTYFSAQYLILRAAIVCEQLKAKRKSS</sequence>
<organism evidence="10 11">
    <name type="scientific">Pristionchus mayeri</name>
    <dbReference type="NCBI Taxonomy" id="1317129"/>
    <lineage>
        <taxon>Eukaryota</taxon>
        <taxon>Metazoa</taxon>
        <taxon>Ecdysozoa</taxon>
        <taxon>Nematoda</taxon>
        <taxon>Chromadorea</taxon>
        <taxon>Rhabditida</taxon>
        <taxon>Rhabditina</taxon>
        <taxon>Diplogasteromorpha</taxon>
        <taxon>Diplogasteroidea</taxon>
        <taxon>Neodiplogasteridae</taxon>
        <taxon>Pristionchus</taxon>
    </lineage>
</organism>
<dbReference type="Proteomes" id="UP001328107">
    <property type="component" value="Unassembled WGS sequence"/>
</dbReference>
<evidence type="ECO:0000256" key="9">
    <source>
        <dbReference type="SAM" id="Phobius"/>
    </source>
</evidence>
<evidence type="ECO:0000256" key="4">
    <source>
        <dbReference type="ARBA" id="ARBA00022989"/>
    </source>
</evidence>
<evidence type="ECO:0000313" key="11">
    <source>
        <dbReference type="Proteomes" id="UP001328107"/>
    </source>
</evidence>
<comment type="caution">
    <text evidence="10">The sequence shown here is derived from an EMBL/GenBank/DDBJ whole genome shotgun (WGS) entry which is preliminary data.</text>
</comment>
<feature type="transmembrane region" description="Helical" evidence="9">
    <location>
        <begin position="86"/>
        <end position="103"/>
    </location>
</feature>
<comment type="catalytic activity">
    <reaction evidence="8">
        <text>a 1-O-(1Z-alkenyl)-sn-glycero-3-phosphocholine + H2O = a 2,3-saturated aldehyde + sn-glycerol 3-phosphocholine</text>
        <dbReference type="Rhea" id="RHEA:22544"/>
        <dbReference type="ChEBI" id="CHEBI:15377"/>
        <dbReference type="ChEBI" id="CHEBI:16870"/>
        <dbReference type="ChEBI" id="CHEBI:73359"/>
        <dbReference type="ChEBI" id="CHEBI:77287"/>
        <dbReference type="EC" id="3.3.2.2"/>
    </reaction>
</comment>
<dbReference type="PANTHER" id="PTHR31885">
    <property type="entry name" value="GH04784P"/>
    <property type="match status" value="1"/>
</dbReference>
<dbReference type="GO" id="GO:0047408">
    <property type="term" value="F:alkenylglycerophosphocholine hydrolase activity"/>
    <property type="evidence" value="ECO:0007669"/>
    <property type="project" value="UniProtKB-EC"/>
</dbReference>
<dbReference type="EMBL" id="BTRK01000005">
    <property type="protein sequence ID" value="GMR56344.1"/>
    <property type="molecule type" value="Genomic_DNA"/>
</dbReference>
<evidence type="ECO:0000313" key="10">
    <source>
        <dbReference type="EMBL" id="GMR56344.1"/>
    </source>
</evidence>
<evidence type="ECO:0000256" key="5">
    <source>
        <dbReference type="ARBA" id="ARBA00023136"/>
    </source>
</evidence>
<feature type="transmembrane region" description="Helical" evidence="9">
    <location>
        <begin position="64"/>
        <end position="80"/>
    </location>
</feature>
<accession>A0AAN5D4N2</accession>
<feature type="transmembrane region" description="Helical" evidence="9">
    <location>
        <begin position="34"/>
        <end position="52"/>
    </location>
</feature>
<keyword evidence="4 9" id="KW-1133">Transmembrane helix</keyword>
<feature type="transmembrane region" description="Helical" evidence="9">
    <location>
        <begin position="5"/>
        <end position="22"/>
    </location>
</feature>
<comment type="similarity">
    <text evidence="2">Belongs to the TMEM86 family.</text>
</comment>